<sequence length="120" mass="14097">MNKNGERFTDLCALNQLVIGSSTFMHKQIHKATWRSPDCITENQIDHICISQKFRRLWSDELFKEEDTDIEDQWQQTKKGWLDTCEEVLGKNKPQHKEWISFSTLQKLEARKQKKASASG</sequence>
<evidence type="ECO:0000313" key="1">
    <source>
        <dbReference type="EMBL" id="KAG7516238.1"/>
    </source>
</evidence>
<reference evidence="1 2" key="1">
    <citation type="journal article" date="2021" name="Sci. Rep.">
        <title>Chromosome anchoring in Senegalese sole (Solea senegalensis) reveals sex-associated markers and genome rearrangements in flatfish.</title>
        <authorList>
            <person name="Guerrero-Cozar I."/>
            <person name="Gomez-Garrido J."/>
            <person name="Berbel C."/>
            <person name="Martinez-Blanch J.F."/>
            <person name="Alioto T."/>
            <person name="Claros M.G."/>
            <person name="Gagnaire P.A."/>
            <person name="Manchado M."/>
        </authorList>
    </citation>
    <scope>NUCLEOTIDE SEQUENCE [LARGE SCALE GENOMIC DNA]</scope>
    <source>
        <strain evidence="1">Sse05_10M</strain>
    </source>
</reference>
<name>A0AAV6SGZ9_SOLSE</name>
<protein>
    <submittedName>
        <fullName evidence="1">Uncharacterized protein</fullName>
    </submittedName>
</protein>
<dbReference type="EMBL" id="JAGKHQ010000005">
    <property type="protein sequence ID" value="KAG7516238.1"/>
    <property type="molecule type" value="Genomic_DNA"/>
</dbReference>
<dbReference type="Proteomes" id="UP000693946">
    <property type="component" value="Linkage Group LG13"/>
</dbReference>
<accession>A0AAV6SGZ9</accession>
<evidence type="ECO:0000313" key="2">
    <source>
        <dbReference type="Proteomes" id="UP000693946"/>
    </source>
</evidence>
<keyword evidence="2" id="KW-1185">Reference proteome</keyword>
<dbReference type="AlphaFoldDB" id="A0AAV6SGZ9"/>
<comment type="caution">
    <text evidence="1">The sequence shown here is derived from an EMBL/GenBank/DDBJ whole genome shotgun (WGS) entry which is preliminary data.</text>
</comment>
<gene>
    <name evidence="1" type="ORF">JOB18_026460</name>
</gene>
<organism evidence="1 2">
    <name type="scientific">Solea senegalensis</name>
    <name type="common">Senegalese sole</name>
    <dbReference type="NCBI Taxonomy" id="28829"/>
    <lineage>
        <taxon>Eukaryota</taxon>
        <taxon>Metazoa</taxon>
        <taxon>Chordata</taxon>
        <taxon>Craniata</taxon>
        <taxon>Vertebrata</taxon>
        <taxon>Euteleostomi</taxon>
        <taxon>Actinopterygii</taxon>
        <taxon>Neopterygii</taxon>
        <taxon>Teleostei</taxon>
        <taxon>Neoteleostei</taxon>
        <taxon>Acanthomorphata</taxon>
        <taxon>Carangaria</taxon>
        <taxon>Pleuronectiformes</taxon>
        <taxon>Pleuronectoidei</taxon>
        <taxon>Soleidae</taxon>
        <taxon>Solea</taxon>
    </lineage>
</organism>
<proteinExistence type="predicted"/>